<reference evidence="2 3" key="1">
    <citation type="submission" date="2013-12" db="EMBL/GenBank/DDBJ databases">
        <title>Draft genome of the parsitic nematode Ancylostoma duodenale.</title>
        <authorList>
            <person name="Mitreva M."/>
        </authorList>
    </citation>
    <scope>NUCLEOTIDE SEQUENCE [LARGE SCALE GENOMIC DNA]</scope>
    <source>
        <strain evidence="2 3">Zhejiang</strain>
    </source>
</reference>
<dbReference type="InterPro" id="IPR036397">
    <property type="entry name" value="RNaseH_sf"/>
</dbReference>
<dbReference type="GO" id="GO:0003676">
    <property type="term" value="F:nucleic acid binding"/>
    <property type="evidence" value="ECO:0007669"/>
    <property type="project" value="InterPro"/>
</dbReference>
<evidence type="ECO:0000313" key="2">
    <source>
        <dbReference type="EMBL" id="KIH69399.1"/>
    </source>
</evidence>
<accession>A0A0C2HCL2</accession>
<protein>
    <recommendedName>
        <fullName evidence="1">Integrase catalytic domain-containing protein</fullName>
    </recommendedName>
</protein>
<name>A0A0C2HCL2_9BILA</name>
<dbReference type="PANTHER" id="PTHR37984:SF5">
    <property type="entry name" value="PROTEIN NYNRIN-LIKE"/>
    <property type="match status" value="1"/>
</dbReference>
<evidence type="ECO:0000259" key="1">
    <source>
        <dbReference type="PROSITE" id="PS50994"/>
    </source>
</evidence>
<sequence length="76" mass="8729">MNNISTSVTIAVMKKIFAQFGNQQKLVIDNGTEFMSTPFLRFCRTCGIKHIRSQPFHPQCNVQAERFVDTFKRGFA</sequence>
<dbReference type="AlphaFoldDB" id="A0A0C2HCL2"/>
<dbReference type="InterPro" id="IPR012337">
    <property type="entry name" value="RNaseH-like_sf"/>
</dbReference>
<gene>
    <name evidence="2" type="ORF">ANCDUO_00261</name>
</gene>
<dbReference type="SUPFAM" id="SSF53098">
    <property type="entry name" value="Ribonuclease H-like"/>
    <property type="match status" value="1"/>
</dbReference>
<dbReference type="Proteomes" id="UP000054047">
    <property type="component" value="Unassembled WGS sequence"/>
</dbReference>
<dbReference type="EMBL" id="KN726165">
    <property type="protein sequence ID" value="KIH69399.1"/>
    <property type="molecule type" value="Genomic_DNA"/>
</dbReference>
<dbReference type="OrthoDB" id="10068564at2759"/>
<dbReference type="GO" id="GO:0015074">
    <property type="term" value="P:DNA integration"/>
    <property type="evidence" value="ECO:0007669"/>
    <property type="project" value="InterPro"/>
</dbReference>
<dbReference type="PANTHER" id="PTHR37984">
    <property type="entry name" value="PROTEIN CBG26694"/>
    <property type="match status" value="1"/>
</dbReference>
<proteinExistence type="predicted"/>
<dbReference type="Gene3D" id="3.30.420.10">
    <property type="entry name" value="Ribonuclease H-like superfamily/Ribonuclease H"/>
    <property type="match status" value="1"/>
</dbReference>
<feature type="domain" description="Integrase catalytic" evidence="1">
    <location>
        <begin position="1"/>
        <end position="76"/>
    </location>
</feature>
<dbReference type="PROSITE" id="PS50994">
    <property type="entry name" value="INTEGRASE"/>
    <property type="match status" value="1"/>
</dbReference>
<organism evidence="2 3">
    <name type="scientific">Ancylostoma duodenale</name>
    <dbReference type="NCBI Taxonomy" id="51022"/>
    <lineage>
        <taxon>Eukaryota</taxon>
        <taxon>Metazoa</taxon>
        <taxon>Ecdysozoa</taxon>
        <taxon>Nematoda</taxon>
        <taxon>Chromadorea</taxon>
        <taxon>Rhabditida</taxon>
        <taxon>Rhabditina</taxon>
        <taxon>Rhabditomorpha</taxon>
        <taxon>Strongyloidea</taxon>
        <taxon>Ancylostomatidae</taxon>
        <taxon>Ancylostomatinae</taxon>
        <taxon>Ancylostoma</taxon>
    </lineage>
</organism>
<dbReference type="InterPro" id="IPR001584">
    <property type="entry name" value="Integrase_cat-core"/>
</dbReference>
<evidence type="ECO:0000313" key="3">
    <source>
        <dbReference type="Proteomes" id="UP000054047"/>
    </source>
</evidence>
<dbReference type="InterPro" id="IPR050951">
    <property type="entry name" value="Retrovirus_Pol_polyprotein"/>
</dbReference>
<dbReference type="Pfam" id="PF00665">
    <property type="entry name" value="rve"/>
    <property type="match status" value="1"/>
</dbReference>
<keyword evidence="3" id="KW-1185">Reference proteome</keyword>